<dbReference type="NCBIfam" id="TIGR02322">
    <property type="entry name" value="phosphon_PhnN"/>
    <property type="match status" value="1"/>
</dbReference>
<keyword evidence="4 6" id="KW-0547">Nucleotide-binding</keyword>
<keyword evidence="8" id="KW-1185">Reference proteome</keyword>
<evidence type="ECO:0000313" key="7">
    <source>
        <dbReference type="EMBL" id="MCO6048235.1"/>
    </source>
</evidence>
<evidence type="ECO:0000256" key="2">
    <source>
        <dbReference type="ARBA" id="ARBA00005069"/>
    </source>
</evidence>
<proteinExistence type="inferred from homology"/>
<comment type="similarity">
    <text evidence="6">Belongs to the ribose 1,5-bisphosphokinase family.</text>
</comment>
<evidence type="ECO:0000313" key="8">
    <source>
        <dbReference type="Proteomes" id="UP001205906"/>
    </source>
</evidence>
<dbReference type="EMBL" id="JAMXQS010000001">
    <property type="protein sequence ID" value="MCO6048235.1"/>
    <property type="molecule type" value="Genomic_DNA"/>
</dbReference>
<name>A0ABT1C073_9HYPH</name>
<comment type="caution">
    <text evidence="7">The sequence shown here is derived from an EMBL/GenBank/DDBJ whole genome shotgun (WGS) entry which is preliminary data.</text>
</comment>
<dbReference type="InterPro" id="IPR027417">
    <property type="entry name" value="P-loop_NTPase"/>
</dbReference>
<dbReference type="Proteomes" id="UP001205906">
    <property type="component" value="Unassembled WGS sequence"/>
</dbReference>
<feature type="binding site" evidence="6">
    <location>
        <begin position="10"/>
        <end position="17"/>
    </location>
    <ligand>
        <name>ATP</name>
        <dbReference type="ChEBI" id="CHEBI:30616"/>
    </ligand>
</feature>
<keyword evidence="5 6" id="KW-0067">ATP-binding</keyword>
<protein>
    <recommendedName>
        <fullName evidence="6">Ribose 1,5-bisphosphate phosphokinase PhnN</fullName>
        <ecNumber evidence="6">2.7.4.23</ecNumber>
    </recommendedName>
    <alternativeName>
        <fullName evidence="6">Ribose 1,5-bisphosphokinase</fullName>
    </alternativeName>
</protein>
<sequence>MAGILVCVVGPSGAGKDTLIAGARKALEDDDHFVFPRRIVTRQPSEAEDHDTLPPERFATLREQGRFALSWDAHGLSYAIPGLVLDDLAGRRIAICNLSRRALGDARTRFPETRVVLVTAPRETLRSRILARGREDGVAVDRRLDREAAMTNLPVDCTISNTGAVETHVGEFVAFLRGLTADRAPEPFALGRFAS</sequence>
<dbReference type="RefSeq" id="WP_252815059.1">
    <property type="nucleotide sequence ID" value="NZ_JAMXQS010000001.1"/>
</dbReference>
<dbReference type="HAMAP" id="MF_00836">
    <property type="entry name" value="PhnN"/>
    <property type="match status" value="1"/>
</dbReference>
<evidence type="ECO:0000256" key="3">
    <source>
        <dbReference type="ARBA" id="ARBA00022679"/>
    </source>
</evidence>
<dbReference type="SUPFAM" id="SSF52540">
    <property type="entry name" value="P-loop containing nucleoside triphosphate hydrolases"/>
    <property type="match status" value="1"/>
</dbReference>
<comment type="catalytic activity">
    <reaction evidence="1 6">
        <text>alpha-D-ribose 1,5-bisphosphate + ATP = 5-phospho-alpha-D-ribose 1-diphosphate + ADP</text>
        <dbReference type="Rhea" id="RHEA:20109"/>
        <dbReference type="ChEBI" id="CHEBI:30616"/>
        <dbReference type="ChEBI" id="CHEBI:58017"/>
        <dbReference type="ChEBI" id="CHEBI:68688"/>
        <dbReference type="ChEBI" id="CHEBI:456216"/>
        <dbReference type="EC" id="2.7.4.23"/>
    </reaction>
</comment>
<evidence type="ECO:0000256" key="6">
    <source>
        <dbReference type="HAMAP-Rule" id="MF_00836"/>
    </source>
</evidence>
<comment type="function">
    <text evidence="6">Catalyzes the phosphorylation of ribose 1,5-bisphosphate to 5-phospho-D-ribosyl alpha-1-diphosphate (PRPP).</text>
</comment>
<evidence type="ECO:0000256" key="4">
    <source>
        <dbReference type="ARBA" id="ARBA00022741"/>
    </source>
</evidence>
<gene>
    <name evidence="6 7" type="primary">phnN</name>
    <name evidence="7" type="ORF">NGM99_00330</name>
</gene>
<comment type="pathway">
    <text evidence="2 6">Metabolic intermediate biosynthesis; 5-phospho-alpha-D-ribose 1-diphosphate biosynthesis; 5-phospho-alpha-D-ribose 1-diphosphate from D-ribose 5-phosphate (route II): step 3/3.</text>
</comment>
<evidence type="ECO:0000256" key="1">
    <source>
        <dbReference type="ARBA" id="ARBA00000373"/>
    </source>
</evidence>
<evidence type="ECO:0000256" key="5">
    <source>
        <dbReference type="ARBA" id="ARBA00022840"/>
    </source>
</evidence>
<dbReference type="Gene3D" id="3.40.50.300">
    <property type="entry name" value="P-loop containing nucleotide triphosphate hydrolases"/>
    <property type="match status" value="1"/>
</dbReference>
<organism evidence="7 8">
    <name type="scientific">Mesorhizobium liriopis</name>
    <dbReference type="NCBI Taxonomy" id="2953882"/>
    <lineage>
        <taxon>Bacteria</taxon>
        <taxon>Pseudomonadati</taxon>
        <taxon>Pseudomonadota</taxon>
        <taxon>Alphaproteobacteria</taxon>
        <taxon>Hyphomicrobiales</taxon>
        <taxon>Phyllobacteriaceae</taxon>
        <taxon>Mesorhizobium</taxon>
    </lineage>
</organism>
<dbReference type="EC" id="2.7.4.23" evidence="6"/>
<accession>A0ABT1C073</accession>
<reference evidence="7 8" key="1">
    <citation type="submission" date="2022-06" db="EMBL/GenBank/DDBJ databases">
        <title>Mesorhizobium sp. strain RP14 Genome sequencing and assembly.</title>
        <authorList>
            <person name="Kim I."/>
        </authorList>
    </citation>
    <scope>NUCLEOTIDE SEQUENCE [LARGE SCALE GENOMIC DNA]</scope>
    <source>
        <strain evidence="8">RP14(2022)</strain>
    </source>
</reference>
<dbReference type="InterPro" id="IPR012699">
    <property type="entry name" value="PhnN"/>
</dbReference>
<keyword evidence="3 6" id="KW-0808">Transferase</keyword>